<dbReference type="EMBL" id="CP003261">
    <property type="protein sequence ID" value="AGK98330.1"/>
    <property type="molecule type" value="Genomic_DNA"/>
</dbReference>
<dbReference type="NCBIfam" id="TIGR03293">
    <property type="entry name" value="PhnG_redo"/>
    <property type="match status" value="1"/>
</dbReference>
<dbReference type="HOGENOM" id="CLU_109242_1_0_9"/>
<accession>R4KFE5</accession>
<dbReference type="PATRIC" id="fig|86416.3.peg.3540"/>
<dbReference type="AlphaFoldDB" id="R4KFE5"/>
<keyword evidence="2" id="KW-1185">Reference proteome</keyword>
<gene>
    <name evidence="1" type="ORF">Clopa_3543</name>
</gene>
<dbReference type="STRING" id="86416.Clopa_3543"/>
<dbReference type="InterPro" id="IPR009609">
    <property type="entry name" value="Phosphonate_metab_PhnG"/>
</dbReference>
<dbReference type="Pfam" id="PF06754">
    <property type="entry name" value="PhnG"/>
    <property type="match status" value="1"/>
</dbReference>
<keyword evidence="1" id="KW-0456">Lyase</keyword>
<dbReference type="GO" id="GO:0019634">
    <property type="term" value="P:organic phosphonate metabolic process"/>
    <property type="evidence" value="ECO:0007669"/>
    <property type="project" value="InterPro"/>
</dbReference>
<protein>
    <submittedName>
        <fullName evidence="1">Phosphonate C-P lyase system protein PhnG</fullName>
    </submittedName>
</protein>
<dbReference type="Proteomes" id="UP000013523">
    <property type="component" value="Chromosome"/>
</dbReference>
<reference evidence="1 2" key="1">
    <citation type="submission" date="2012-01" db="EMBL/GenBank/DDBJ databases">
        <title>Complete sequence of chromosome of Clostridium pasteurianum BC1.</title>
        <authorList>
            <consortium name="US DOE Joint Genome Institute"/>
            <person name="Lucas S."/>
            <person name="Han J."/>
            <person name="Lapidus A."/>
            <person name="Cheng J.-F."/>
            <person name="Goodwin L."/>
            <person name="Pitluck S."/>
            <person name="Peters L."/>
            <person name="Mikhailova N."/>
            <person name="Teshima H."/>
            <person name="Detter J.C."/>
            <person name="Han C."/>
            <person name="Tapia R."/>
            <person name="Land M."/>
            <person name="Hauser L."/>
            <person name="Kyrpides N."/>
            <person name="Ivanova N."/>
            <person name="Pagani I."/>
            <person name="Dunn J."/>
            <person name="Taghavi S."/>
            <person name="Francis A."/>
            <person name="van der Lelie D."/>
            <person name="Woyke T."/>
        </authorList>
    </citation>
    <scope>NUCLEOTIDE SEQUENCE [LARGE SCALE GENOMIC DNA]</scope>
    <source>
        <strain evidence="1 2">BC1</strain>
    </source>
</reference>
<evidence type="ECO:0000313" key="1">
    <source>
        <dbReference type="EMBL" id="AGK98330.1"/>
    </source>
</evidence>
<dbReference type="RefSeq" id="WP_015616614.1">
    <property type="nucleotide sequence ID" value="NC_021182.1"/>
</dbReference>
<dbReference type="GO" id="GO:0016829">
    <property type="term" value="F:lyase activity"/>
    <property type="evidence" value="ECO:0007669"/>
    <property type="project" value="UniProtKB-KW"/>
</dbReference>
<name>R4KFE5_CLOPA</name>
<dbReference type="KEGG" id="cpas:Clopa_3543"/>
<dbReference type="OrthoDB" id="3182891at2"/>
<organism evidence="1 2">
    <name type="scientific">Clostridium pasteurianum BC1</name>
    <dbReference type="NCBI Taxonomy" id="86416"/>
    <lineage>
        <taxon>Bacteria</taxon>
        <taxon>Bacillati</taxon>
        <taxon>Bacillota</taxon>
        <taxon>Clostridia</taxon>
        <taxon>Eubacteriales</taxon>
        <taxon>Clostridiaceae</taxon>
        <taxon>Clostridium</taxon>
    </lineage>
</organism>
<evidence type="ECO:0000313" key="2">
    <source>
        <dbReference type="Proteomes" id="UP000013523"/>
    </source>
</evidence>
<proteinExistence type="predicted"/>
<dbReference type="eggNOG" id="COG3624">
    <property type="taxonomic scope" value="Bacteria"/>
</dbReference>
<dbReference type="GO" id="GO:0015716">
    <property type="term" value="P:organic phosphonate transport"/>
    <property type="evidence" value="ECO:0007669"/>
    <property type="project" value="InterPro"/>
</dbReference>
<sequence>MRRRRRTEILIKGSSEIAKNMFKEIEKNYEIKTIEEPDSALVMIKMRESSKNSLFYLGEVLVTEAKVQINEAFGIGIVRGNKPEFAYWLAVIDAAYNLELKETGSWEKILVEEEKRIKTEEALNDSKILKTKVNFESMKV</sequence>